<organism evidence="4 5">
    <name type="scientific">Candidatus Brocadia sinica JPN1</name>
    <dbReference type="NCBI Taxonomy" id="1197129"/>
    <lineage>
        <taxon>Bacteria</taxon>
        <taxon>Pseudomonadati</taxon>
        <taxon>Planctomycetota</taxon>
        <taxon>Candidatus Brocadiia</taxon>
        <taxon>Candidatus Brocadiales</taxon>
        <taxon>Candidatus Brocadiaceae</taxon>
        <taxon>Candidatus Brocadia</taxon>
    </lineage>
</organism>
<keyword evidence="1" id="KW-0949">S-adenosyl-L-methionine</keyword>
<dbReference type="InterPro" id="IPR036414">
    <property type="entry name" value="YaeB_N_sf"/>
</dbReference>
<dbReference type="Pfam" id="PF01980">
    <property type="entry name" value="TrmO_N"/>
    <property type="match status" value="1"/>
</dbReference>
<comment type="caution">
    <text evidence="4">The sequence shown here is derived from an EMBL/GenBank/DDBJ whole genome shotgun (WGS) entry which is preliminary data.</text>
</comment>
<proteinExistence type="inferred from homology"/>
<comment type="similarity">
    <text evidence="2">Belongs to the tRNA methyltransferase O family.</text>
</comment>
<dbReference type="CDD" id="cd09281">
    <property type="entry name" value="UPF0066"/>
    <property type="match status" value="1"/>
</dbReference>
<gene>
    <name evidence="4" type="ORF">BROSI_A0484</name>
</gene>
<dbReference type="Proteomes" id="UP000032309">
    <property type="component" value="Unassembled WGS sequence"/>
</dbReference>
<dbReference type="InterPro" id="IPR036413">
    <property type="entry name" value="YaeB-like_sf"/>
</dbReference>
<evidence type="ECO:0000256" key="1">
    <source>
        <dbReference type="ARBA" id="ARBA00022691"/>
    </source>
</evidence>
<accession>A0ABQ0JTE4</accession>
<evidence type="ECO:0000313" key="4">
    <source>
        <dbReference type="EMBL" id="GAN31980.1"/>
    </source>
</evidence>
<dbReference type="NCBIfam" id="TIGR00104">
    <property type="entry name" value="tRNA_TsaA"/>
    <property type="match status" value="1"/>
</dbReference>
<sequence length="143" mass="16377">MQLKSIGYIKSPIKQPKFGGWQDLITEIIIDDNYSDGLEGIDEYSHLIILYWLDKVDKVKLKMRPQGRKDVPEVGIFACRCPWRPNPIGMTTVKVIERNGNILKVKGLDVVDGTPLIDIKPYTPPYDAVEGMRCPDWVNKLEY</sequence>
<dbReference type="RefSeq" id="WP_052562027.1">
    <property type="nucleotide sequence ID" value="NZ_BAFN01000001.1"/>
</dbReference>
<dbReference type="EMBL" id="BAFN01000001">
    <property type="protein sequence ID" value="GAN31980.1"/>
    <property type="molecule type" value="Genomic_DNA"/>
</dbReference>
<name>A0ABQ0JTE4_9BACT</name>
<dbReference type="PROSITE" id="PS51668">
    <property type="entry name" value="TSAA_2"/>
    <property type="match status" value="1"/>
</dbReference>
<dbReference type="PANTHER" id="PTHR12818">
    <property type="entry name" value="TRNA (ADENINE(37)-N6)-METHYLTRANSFERASE"/>
    <property type="match status" value="1"/>
</dbReference>
<feature type="domain" description="TsaA-like" evidence="3">
    <location>
        <begin position="3"/>
        <end position="131"/>
    </location>
</feature>
<protein>
    <submittedName>
        <fullName evidence="4">Uncharacterized conserved protein</fullName>
    </submittedName>
</protein>
<evidence type="ECO:0000259" key="3">
    <source>
        <dbReference type="PROSITE" id="PS51668"/>
    </source>
</evidence>
<dbReference type="Gene3D" id="2.40.30.70">
    <property type="entry name" value="YaeB-like"/>
    <property type="match status" value="1"/>
</dbReference>
<dbReference type="InterPro" id="IPR023370">
    <property type="entry name" value="TrmO-like_N"/>
</dbReference>
<reference evidence="5" key="1">
    <citation type="journal article" date="2015" name="Genome Announc.">
        <title>Draft Genome Sequence of an Anaerobic Ammonium-Oxidizing Bacterium, "Candidatus Brocadia sinica".</title>
        <authorList>
            <person name="Oshiki M."/>
            <person name="Shinyako-Hata K."/>
            <person name="Satoh H."/>
            <person name="Okabe S."/>
        </authorList>
    </citation>
    <scope>NUCLEOTIDE SEQUENCE [LARGE SCALE GENOMIC DNA]</scope>
    <source>
        <strain evidence="5">JPN1</strain>
    </source>
</reference>
<dbReference type="SUPFAM" id="SSF118196">
    <property type="entry name" value="YaeB-like"/>
    <property type="match status" value="1"/>
</dbReference>
<dbReference type="PANTHER" id="PTHR12818:SF0">
    <property type="entry name" value="TRNA (ADENINE(37)-N6)-METHYLTRANSFERASE"/>
    <property type="match status" value="1"/>
</dbReference>
<keyword evidence="5" id="KW-1185">Reference proteome</keyword>
<dbReference type="InterPro" id="IPR040372">
    <property type="entry name" value="YaeB-like"/>
</dbReference>
<evidence type="ECO:0000313" key="5">
    <source>
        <dbReference type="Proteomes" id="UP000032309"/>
    </source>
</evidence>
<evidence type="ECO:0000256" key="2">
    <source>
        <dbReference type="ARBA" id="ARBA00033753"/>
    </source>
</evidence>